<proteinExistence type="predicted"/>
<sequence>STSSSSASSPTILVPMISTIQTRTLRDLVPFTTPAPYTRTITARKMTRARYDAHYAIDADGNYIGTGTRAVDGGLVYCPKNSGGQEDLRRQVEQMVKQSGDHWVWAGAGFSKGSGRGDFAVAHMV</sequence>
<dbReference type="OrthoDB" id="4158258at2759"/>
<organism evidence="1 2">
    <name type="scientific">Aulographum hederae CBS 113979</name>
    <dbReference type="NCBI Taxonomy" id="1176131"/>
    <lineage>
        <taxon>Eukaryota</taxon>
        <taxon>Fungi</taxon>
        <taxon>Dikarya</taxon>
        <taxon>Ascomycota</taxon>
        <taxon>Pezizomycotina</taxon>
        <taxon>Dothideomycetes</taxon>
        <taxon>Pleosporomycetidae</taxon>
        <taxon>Aulographales</taxon>
        <taxon>Aulographaceae</taxon>
    </lineage>
</organism>
<dbReference type="AlphaFoldDB" id="A0A6G1H8K7"/>
<dbReference type="EMBL" id="ML977144">
    <property type="protein sequence ID" value="KAF1989541.1"/>
    <property type="molecule type" value="Genomic_DNA"/>
</dbReference>
<name>A0A6G1H8K7_9PEZI</name>
<protein>
    <submittedName>
        <fullName evidence="1">Uncharacterized protein</fullName>
    </submittedName>
</protein>
<dbReference type="Proteomes" id="UP000800041">
    <property type="component" value="Unassembled WGS sequence"/>
</dbReference>
<gene>
    <name evidence="1" type="ORF">K402DRAFT_326266</name>
</gene>
<accession>A0A6G1H8K7</accession>
<evidence type="ECO:0000313" key="1">
    <source>
        <dbReference type="EMBL" id="KAF1989541.1"/>
    </source>
</evidence>
<keyword evidence="2" id="KW-1185">Reference proteome</keyword>
<feature type="non-terminal residue" evidence="1">
    <location>
        <position position="1"/>
    </location>
</feature>
<evidence type="ECO:0000313" key="2">
    <source>
        <dbReference type="Proteomes" id="UP000800041"/>
    </source>
</evidence>
<reference evidence="1" key="1">
    <citation type="journal article" date="2020" name="Stud. Mycol.">
        <title>101 Dothideomycetes genomes: a test case for predicting lifestyles and emergence of pathogens.</title>
        <authorList>
            <person name="Haridas S."/>
            <person name="Albert R."/>
            <person name="Binder M."/>
            <person name="Bloem J."/>
            <person name="Labutti K."/>
            <person name="Salamov A."/>
            <person name="Andreopoulos B."/>
            <person name="Baker S."/>
            <person name="Barry K."/>
            <person name="Bills G."/>
            <person name="Bluhm B."/>
            <person name="Cannon C."/>
            <person name="Castanera R."/>
            <person name="Culley D."/>
            <person name="Daum C."/>
            <person name="Ezra D."/>
            <person name="Gonzalez J."/>
            <person name="Henrissat B."/>
            <person name="Kuo A."/>
            <person name="Liang C."/>
            <person name="Lipzen A."/>
            <person name="Lutzoni F."/>
            <person name="Magnuson J."/>
            <person name="Mondo S."/>
            <person name="Nolan M."/>
            <person name="Ohm R."/>
            <person name="Pangilinan J."/>
            <person name="Park H.-J."/>
            <person name="Ramirez L."/>
            <person name="Alfaro M."/>
            <person name="Sun H."/>
            <person name="Tritt A."/>
            <person name="Yoshinaga Y."/>
            <person name="Zwiers L.-H."/>
            <person name="Turgeon B."/>
            <person name="Goodwin S."/>
            <person name="Spatafora J."/>
            <person name="Crous P."/>
            <person name="Grigoriev I."/>
        </authorList>
    </citation>
    <scope>NUCLEOTIDE SEQUENCE</scope>
    <source>
        <strain evidence="1">CBS 113979</strain>
    </source>
</reference>